<evidence type="ECO:0000256" key="3">
    <source>
        <dbReference type="ARBA" id="ARBA00022475"/>
    </source>
</evidence>
<keyword evidence="5" id="KW-0732">Signal</keyword>
<dbReference type="AlphaFoldDB" id="A0A0A9A5U3"/>
<sequence length="180" mass="20374">MHYTCIAWVIIVGLLLATTAAVAVLLWLLHQKGFLDPVYDWWREDVFRLEPRDRGHPSPRHKKGHRHGDHTHRHHAHHRRKNGPSHHHHRVLHRRGEQQPDAAVAEGHGHQHDAALGVKHGELGHKHRHGKAVAAALHWDVTEDSAEYWERIGGATTGTTRTGSTTASATTRCRCKKIAE</sequence>
<keyword evidence="9" id="KW-1015">Disulfide bond</keyword>
<organism evidence="13">
    <name type="scientific">Arundo donax</name>
    <name type="common">Giant reed</name>
    <name type="synonym">Donax arundinaceus</name>
    <dbReference type="NCBI Taxonomy" id="35708"/>
    <lineage>
        <taxon>Eukaryota</taxon>
        <taxon>Viridiplantae</taxon>
        <taxon>Streptophyta</taxon>
        <taxon>Embryophyta</taxon>
        <taxon>Tracheophyta</taxon>
        <taxon>Spermatophyta</taxon>
        <taxon>Magnoliopsida</taxon>
        <taxon>Liliopsida</taxon>
        <taxon>Poales</taxon>
        <taxon>Poaceae</taxon>
        <taxon>PACMAD clade</taxon>
        <taxon>Arundinoideae</taxon>
        <taxon>Arundineae</taxon>
        <taxon>Arundo</taxon>
    </lineage>
</organism>
<evidence type="ECO:0000256" key="7">
    <source>
        <dbReference type="ARBA" id="ARBA00023121"/>
    </source>
</evidence>
<feature type="compositionally biased region" description="Basic residues" evidence="11">
    <location>
        <begin position="57"/>
        <end position="93"/>
    </location>
</feature>
<keyword evidence="3" id="KW-1003">Cell membrane</keyword>
<evidence type="ECO:0000256" key="5">
    <source>
        <dbReference type="ARBA" id="ARBA00022729"/>
    </source>
</evidence>
<feature type="region of interest" description="Disordered" evidence="11">
    <location>
        <begin position="52"/>
        <end position="111"/>
    </location>
</feature>
<keyword evidence="6 12" id="KW-1133">Transmembrane helix</keyword>
<reference evidence="13" key="2">
    <citation type="journal article" date="2015" name="Data Brief">
        <title>Shoot transcriptome of the giant reed, Arundo donax.</title>
        <authorList>
            <person name="Barrero R.A."/>
            <person name="Guerrero F.D."/>
            <person name="Moolhuijzen P."/>
            <person name="Goolsby J.A."/>
            <person name="Tidwell J."/>
            <person name="Bellgard S.E."/>
            <person name="Bellgard M.I."/>
        </authorList>
    </citation>
    <scope>NUCLEOTIDE SEQUENCE</scope>
    <source>
        <tissue evidence="13">Shoot tissue taken approximately 20 cm above the soil surface</tissue>
    </source>
</reference>
<evidence type="ECO:0000256" key="12">
    <source>
        <dbReference type="SAM" id="Phobius"/>
    </source>
</evidence>
<name>A0A0A9A5U3_ARUDO</name>
<dbReference type="PANTHER" id="PTHR31764:SF0">
    <property type="entry name" value="GENERATIVE CELL SPECIFIC-1_HAP2 DOMAIN-CONTAINING PROTEIN"/>
    <property type="match status" value="1"/>
</dbReference>
<keyword evidence="10" id="KW-0278">Fertilization</keyword>
<evidence type="ECO:0000256" key="11">
    <source>
        <dbReference type="SAM" id="MobiDB-lite"/>
    </source>
</evidence>
<keyword evidence="8 12" id="KW-0472">Membrane</keyword>
<dbReference type="InterPro" id="IPR040326">
    <property type="entry name" value="HAP2/GCS1"/>
</dbReference>
<evidence type="ECO:0000256" key="9">
    <source>
        <dbReference type="ARBA" id="ARBA00023157"/>
    </source>
</evidence>
<protein>
    <submittedName>
        <fullName evidence="13">HAP2</fullName>
    </submittedName>
</protein>
<comment type="subcellular location">
    <subcellularLocation>
        <location evidence="1">Cell membrane</location>
        <topology evidence="1">Single-pass type I membrane protein</topology>
    </subcellularLocation>
</comment>
<evidence type="ECO:0000256" key="10">
    <source>
        <dbReference type="ARBA" id="ARBA00023279"/>
    </source>
</evidence>
<evidence type="ECO:0000256" key="8">
    <source>
        <dbReference type="ARBA" id="ARBA00023136"/>
    </source>
</evidence>
<feature type="transmembrane region" description="Helical" evidence="12">
    <location>
        <begin position="6"/>
        <end position="29"/>
    </location>
</feature>
<reference evidence="13" key="1">
    <citation type="submission" date="2014-09" db="EMBL/GenBank/DDBJ databases">
        <authorList>
            <person name="Magalhaes I.L.F."/>
            <person name="Oliveira U."/>
            <person name="Santos F.R."/>
            <person name="Vidigal T.H.D.A."/>
            <person name="Brescovit A.D."/>
            <person name="Santos A.J."/>
        </authorList>
    </citation>
    <scope>NUCLEOTIDE SEQUENCE</scope>
    <source>
        <tissue evidence="13">Shoot tissue taken approximately 20 cm above the soil surface</tissue>
    </source>
</reference>
<evidence type="ECO:0000256" key="1">
    <source>
        <dbReference type="ARBA" id="ARBA00004251"/>
    </source>
</evidence>
<proteinExistence type="inferred from homology"/>
<evidence type="ECO:0000313" key="13">
    <source>
        <dbReference type="EMBL" id="JAD47024.1"/>
    </source>
</evidence>
<keyword evidence="4 12" id="KW-0812">Transmembrane</keyword>
<evidence type="ECO:0000256" key="2">
    <source>
        <dbReference type="ARBA" id="ARBA00010929"/>
    </source>
</evidence>
<comment type="similarity">
    <text evidence="2">Belongs to the HAP2/GCS1 family.</text>
</comment>
<evidence type="ECO:0000256" key="6">
    <source>
        <dbReference type="ARBA" id="ARBA00022989"/>
    </source>
</evidence>
<dbReference type="PANTHER" id="PTHR31764">
    <property type="entry name" value="PROTEIN HAPLESS 2"/>
    <property type="match status" value="1"/>
</dbReference>
<dbReference type="GO" id="GO:0008289">
    <property type="term" value="F:lipid binding"/>
    <property type="evidence" value="ECO:0007669"/>
    <property type="project" value="UniProtKB-KW"/>
</dbReference>
<accession>A0A0A9A5U3</accession>
<keyword evidence="7" id="KW-0446">Lipid-binding</keyword>
<dbReference type="EMBL" id="GBRH01250871">
    <property type="protein sequence ID" value="JAD47024.1"/>
    <property type="molecule type" value="Transcribed_RNA"/>
</dbReference>
<evidence type="ECO:0000256" key="4">
    <source>
        <dbReference type="ARBA" id="ARBA00022692"/>
    </source>
</evidence>
<dbReference type="GO" id="GO:0005886">
    <property type="term" value="C:plasma membrane"/>
    <property type="evidence" value="ECO:0007669"/>
    <property type="project" value="UniProtKB-SubCell"/>
</dbReference>